<feature type="signal peptide" evidence="1">
    <location>
        <begin position="1"/>
        <end position="28"/>
    </location>
</feature>
<dbReference type="GO" id="GO:0000272">
    <property type="term" value="P:polysaccharide catabolic process"/>
    <property type="evidence" value="ECO:0007669"/>
    <property type="project" value="InterPro"/>
</dbReference>
<feature type="domain" description="Dystroglycan-type cadherin-like" evidence="3">
    <location>
        <begin position="192"/>
        <end position="280"/>
    </location>
</feature>
<feature type="chain" id="PRO_5032369709" evidence="1">
    <location>
        <begin position="29"/>
        <end position="1668"/>
    </location>
</feature>
<dbReference type="SUPFAM" id="SSF49299">
    <property type="entry name" value="PKD domain"/>
    <property type="match status" value="1"/>
</dbReference>
<evidence type="ECO:0000259" key="2">
    <source>
        <dbReference type="SMART" id="SM00089"/>
    </source>
</evidence>
<evidence type="ECO:0000256" key="1">
    <source>
        <dbReference type="SAM" id="SignalP"/>
    </source>
</evidence>
<dbReference type="InterPro" id="IPR013783">
    <property type="entry name" value="Ig-like_fold"/>
</dbReference>
<dbReference type="RefSeq" id="WP_212822195.1">
    <property type="nucleotide sequence ID" value="NZ_AP023417.1"/>
</dbReference>
<dbReference type="EMBL" id="AP023417">
    <property type="protein sequence ID" value="BCK80192.1"/>
    <property type="molecule type" value="Genomic_DNA"/>
</dbReference>
<accession>A0A810Q1U6</accession>
<evidence type="ECO:0000313" key="4">
    <source>
        <dbReference type="EMBL" id="BCK80192.1"/>
    </source>
</evidence>
<dbReference type="GO" id="GO:0016020">
    <property type="term" value="C:membrane"/>
    <property type="evidence" value="ECO:0007669"/>
    <property type="project" value="InterPro"/>
</dbReference>
<dbReference type="PROSITE" id="PS00018">
    <property type="entry name" value="EF_HAND_1"/>
    <property type="match status" value="1"/>
</dbReference>
<dbReference type="SMART" id="SM00089">
    <property type="entry name" value="PKD"/>
    <property type="match status" value="1"/>
</dbReference>
<dbReference type="InterPro" id="IPR036439">
    <property type="entry name" value="Dockerin_dom_sf"/>
</dbReference>
<reference evidence="4" key="1">
    <citation type="submission" date="2020-09" db="EMBL/GenBank/DDBJ databases">
        <title>New species isolated from human feces.</title>
        <authorList>
            <person name="Kitahara M."/>
            <person name="Shigeno Y."/>
            <person name="Shime M."/>
            <person name="Matsumoto Y."/>
            <person name="Nakamura S."/>
            <person name="Motooka D."/>
            <person name="Fukuoka S."/>
            <person name="Nishikawa H."/>
            <person name="Benno Y."/>
        </authorList>
    </citation>
    <scope>NUCLEOTIDE SEQUENCE</scope>
    <source>
        <strain evidence="4">MM35</strain>
        <plasmid evidence="4">pMM35_02</plasmid>
    </source>
</reference>
<dbReference type="InterPro" id="IPR035986">
    <property type="entry name" value="PKD_dom_sf"/>
</dbReference>
<dbReference type="InterPro" id="IPR022409">
    <property type="entry name" value="PKD/Chitinase_dom"/>
</dbReference>
<sequence>MQKTAKKFLSMLLALMMVLSILPTAVFATEQGTVAAPLDSIVPYGANDQTTGTATISVQNSVTFTGYSAFENVPYYLVTVPAGTTYVKATYKDAAILTNATSGVASGYYADVPQWTGGGVEMAYTESGGDITITIPLNYSRTAEDGTTVQKSFVLGADGSGTAYAPEYDGSASYAPVHFLAFTYEGKSAPTVAPGAIATANVTLGNAWTLDVAEMFTDADGDALTYTATVNGATQTLNGSTLSYTPTAAGEYTIVLTATDDSGTATHTIVLTAAEGTQVPRLKSGVPVTASATVSVGYAYNLSDLQAGNIFENPDGSSLSYTDYYYYRTAGTGERKGPYYFSTALFGATTIQITENTADTYVYEFHAMNSAGLSTDTWTLTLTVSDSIEQHYTFHVGQDMNYSTNGSQYPLIKLYKTAGLDDKGADYLASYEVDGKTQYIYEDHDQSIAVVNGKYMITVKGQDYELKGYSPLTFKASDFTTADPNSTGTLADNYNNFYASLAAGRYSFRAYGYKASETSANVYLGGHSLTLPTETNVDGGTGGGADIYLRLHSIYTTSKKNSSDYFTADDYTARVVMPSMGGDVQHGTPYPSGNYTYYPFMLYSAGNAALWNAYVEPIGTCAEDYIFTQAINNTTAAGYTVVTKNLALSQAINLTVTVPAYADFNLFFQYNNFNTQIIEPKTGSTSGDASASADATRTLIYKISKSNSNYTWRLKDIRSGTTYVTKAGWLQSSTTSFAKEFTFNAGDSTDQYSHSFSNLGTIAKTRDEAEIQTFLSPSGYKYTSGTERIRSYRLWQIINSDAANIMIEPEFKVKVLSGDENAVTAVTGGNAKGNWLDVTPNGTTIVAVNYKALDVYTTADEHGTHGGLYPATNPERTSVFVLTNDKDEHGNAKANIAYNSNGLTSSRPSAWDYNYDNWFYLSNDTAPTLDFSVSSSGTTTVQYAIVTTDASDLDTHLSGWTTLTADSNGKYHASLLGFRNAGLAGGTVIIKMHDSTGTSYSLARVAEVTATVTNASNPQETEIMPGDKVSLTFEGSYRGIYKYSGIFNPTTYNLFYSIGDTAYKTNVAQYQQMDQAKLELTIPTNVDFGSGSTANVQLTNGYTYGSMYSAANPFATLYNMSNTGVGTNFNAVTVNFCLNRFPNVNVEVTPRYNFKLKLNITNPTTATPTVTLTDAAGNVHTANSNGEYENLPYGTYTYAVLCAGCDYVYGSFYLGSADKANVSGGVLTKTIPLTASAAGAWDGTTKTQPTLTDGVYQIGTAAELAWFAAQVNGGSYAINGALTGDIDLAGYNWTPIGGTTASTAFKGSFNGNNHTVKNMGIYYSATTTSAPYKGLFGYVNGTSSSYATIQNLKVTGKMYLTSTGSVANAYSGGVVAYANYTNISGVVSDVDITVTRVNGNWSSVGGVAGRLVNSNATNCGNEGTIHAYQYVGGITGYATGTITGCYNGGAITGNGYVAGIVGQTTKGVTACYNTGSITGAGNYVAGIVAFASGASASVKNCYNRAYVESTGSNVGAVVGMTNNASAAMSNLYYLDFTCSQGIGSAKSTSQTATAKTRAEMASADFVTTMNTGMAGTFGSSRYSPALSWQTGLIGLSTPTKGNVNLDPFGYVDEDDLTLLQEWVDEGKDINQLTLEQRAQADMDGSGDLDEEDVNALIQYLEDPRENPL</sequence>
<name>A0A810Q1U6_9FIRM</name>
<dbReference type="Proteomes" id="UP000681343">
    <property type="component" value="Plasmid pMM35_02"/>
</dbReference>
<dbReference type="Gene3D" id="2.160.20.110">
    <property type="match status" value="1"/>
</dbReference>
<keyword evidence="1" id="KW-0732">Signal</keyword>
<proteinExistence type="predicted"/>
<dbReference type="Gene3D" id="2.60.40.10">
    <property type="entry name" value="Immunoglobulins"/>
    <property type="match status" value="1"/>
</dbReference>
<evidence type="ECO:0000259" key="3">
    <source>
        <dbReference type="SMART" id="SM00736"/>
    </source>
</evidence>
<dbReference type="InterPro" id="IPR018247">
    <property type="entry name" value="EF_Hand_1_Ca_BS"/>
</dbReference>
<evidence type="ECO:0000313" key="5">
    <source>
        <dbReference type="Proteomes" id="UP000681343"/>
    </source>
</evidence>
<dbReference type="CDD" id="cd14256">
    <property type="entry name" value="Dockerin_I"/>
    <property type="match status" value="1"/>
</dbReference>
<keyword evidence="5" id="KW-1185">Reference proteome</keyword>
<dbReference type="SMART" id="SM00736">
    <property type="entry name" value="CADG"/>
    <property type="match status" value="1"/>
</dbReference>
<keyword evidence="4" id="KW-0614">Plasmid</keyword>
<organism evidence="4 5">
    <name type="scientific">Vescimonas fastidiosa</name>
    <dbReference type="NCBI Taxonomy" id="2714353"/>
    <lineage>
        <taxon>Bacteria</taxon>
        <taxon>Bacillati</taxon>
        <taxon>Bacillota</taxon>
        <taxon>Clostridia</taxon>
        <taxon>Eubacteriales</taxon>
        <taxon>Oscillospiraceae</taxon>
        <taxon>Vescimonas</taxon>
    </lineage>
</organism>
<dbReference type="InterPro" id="IPR006644">
    <property type="entry name" value="Cadg"/>
</dbReference>
<protein>
    <submittedName>
        <fullName evidence="4">Uncharacterized protein</fullName>
    </submittedName>
</protein>
<gene>
    <name evidence="4" type="ORF">MM35RIKEN_23840</name>
</gene>
<dbReference type="Gene3D" id="1.10.1330.10">
    <property type="entry name" value="Dockerin domain"/>
    <property type="match status" value="1"/>
</dbReference>
<dbReference type="KEGG" id="vfa:MM35RIKEN_23840"/>
<feature type="domain" description="PKD/Chitinase" evidence="2">
    <location>
        <begin position="195"/>
        <end position="276"/>
    </location>
</feature>
<geneLocation type="plasmid" evidence="4 5">
    <name>pMM35_02</name>
</geneLocation>